<proteinExistence type="predicted"/>
<dbReference type="PANTHER" id="PTHR30619">
    <property type="entry name" value="DNA INTERNALIZATION/COMPETENCE PROTEIN COMEC/REC2"/>
    <property type="match status" value="1"/>
</dbReference>
<dbReference type="Pfam" id="PF13567">
    <property type="entry name" value="DUF4131"/>
    <property type="match status" value="1"/>
</dbReference>
<evidence type="ECO:0000256" key="6">
    <source>
        <dbReference type="SAM" id="Phobius"/>
    </source>
</evidence>
<accession>A0A0J1FRD3</accession>
<dbReference type="SUPFAM" id="SSF56281">
    <property type="entry name" value="Metallo-hydrolase/oxidoreductase"/>
    <property type="match status" value="1"/>
</dbReference>
<keyword evidence="3 6" id="KW-0812">Transmembrane</keyword>
<feature type="transmembrane region" description="Helical" evidence="6">
    <location>
        <begin position="547"/>
        <end position="565"/>
    </location>
</feature>
<comment type="subcellular location">
    <subcellularLocation>
        <location evidence="1">Cell membrane</location>
        <topology evidence="1">Multi-pass membrane protein</topology>
    </subcellularLocation>
</comment>
<sequence>MRDPWVGRSAALLGGGLCAALTPESLRFWVFGVLCLLGLRLVLFWRPRDFWGKVYRPEFLLLAVTLLLGYMYGALADRMLLEPLTLNRVEITGVLRDWNAGSDKSVGVLLVEKAVADGELREELGGQSYRLVVYADKAGKVPGQWLGVQPGDRVEFFGRLERPKPVGTPGGFDLRLYNAVRGLSGKLTAQGDAKLTAFGEPSLTWKIRHNVHRQLEAWDPQDTGVLEGIFFGDSSHIPSEIQERYKVTGVLHVFAASGSNVAFVMGLAWLVLGFLPKRLRIIGAILALILYGALCGGNAPIVRATVLGVAVLLGRFGRGRVAALRWLLLTGAGLFILNPLLIRDLGFQLSFSAAWGLAVLVPRLLPTACFQRVPALFRTVLASTIGAQMAALPLLIAAFHRLSLIGLLANELILFLLGSVLEIGLMGVIASFSWSLCAPFFQVSLWLLGGANEVLKVLAGVPWADVWIVNPGPLFGLVWYGTIGVLLWGKERTFFSFNVGLLSLKRRLEAAAPKLITLRCAAISHRLRVLSEGVFPSGSEAKKHSCYYWRFSGLLLMFALLWSPWDFSKELEVDFLDVGQGDSILIRTPENHALLIDAGPRSKSFDTGERVVLPYLLQRGIGHLDAVLITHEDQDHIGGIRAVLDVIPTDWIGVPNVGERLENEEWEAGLPPGLTDQSEVLKTLQTGDRIELDSGAFLEVFGPQEVLANTHSDPNNNSLVMMLNYLGQKVFLTADMEQEEMEEISAAGETIETDIFKQPHHGSRFSLDKPWLDRLNPSAVIISVGKNTFGHPAPEVLQYWNDRHIPVYRTDEQGTLRVLFKAGTIDIIPGRQAS</sequence>
<dbReference type="AlphaFoldDB" id="A0A0J1FRD3"/>
<dbReference type="InterPro" id="IPR052159">
    <property type="entry name" value="Competence_DNA_uptake"/>
</dbReference>
<feature type="transmembrane region" description="Helical" evidence="6">
    <location>
        <begin position="28"/>
        <end position="45"/>
    </location>
</feature>
<dbReference type="PATRIC" id="fig|476652.3.peg.2146"/>
<dbReference type="SMART" id="SM00849">
    <property type="entry name" value="Lactamase_B"/>
    <property type="match status" value="1"/>
</dbReference>
<name>A0A0J1FRD3_9FIRM</name>
<keyword evidence="4 6" id="KW-1133">Transmembrane helix</keyword>
<keyword evidence="2" id="KW-1003">Cell membrane</keyword>
<gene>
    <name evidence="8" type="ORF">DEAC_c20730</name>
</gene>
<dbReference type="Pfam" id="PF03772">
    <property type="entry name" value="Competence"/>
    <property type="match status" value="1"/>
</dbReference>
<comment type="caution">
    <text evidence="8">The sequence shown here is derived from an EMBL/GenBank/DDBJ whole genome shotgun (WGS) entry which is preliminary data.</text>
</comment>
<evidence type="ECO:0000259" key="7">
    <source>
        <dbReference type="SMART" id="SM00849"/>
    </source>
</evidence>
<dbReference type="InterPro" id="IPR035681">
    <property type="entry name" value="ComA-like_MBL"/>
</dbReference>
<dbReference type="PANTHER" id="PTHR30619:SF1">
    <property type="entry name" value="RECOMBINATION PROTEIN 2"/>
    <property type="match status" value="1"/>
</dbReference>
<dbReference type="CDD" id="cd07731">
    <property type="entry name" value="ComA-like_MBL-fold"/>
    <property type="match status" value="1"/>
</dbReference>
<dbReference type="InterPro" id="IPR001279">
    <property type="entry name" value="Metallo-B-lactamas"/>
</dbReference>
<dbReference type="GO" id="GO:0005886">
    <property type="term" value="C:plasma membrane"/>
    <property type="evidence" value="ECO:0007669"/>
    <property type="project" value="UniProtKB-SubCell"/>
</dbReference>
<dbReference type="Gene3D" id="3.60.15.10">
    <property type="entry name" value="Ribonuclease Z/Hydroxyacylglutathione hydrolase-like"/>
    <property type="match status" value="1"/>
</dbReference>
<dbReference type="Pfam" id="PF00753">
    <property type="entry name" value="Lactamase_B"/>
    <property type="match status" value="1"/>
</dbReference>
<feature type="transmembrane region" description="Helical" evidence="6">
    <location>
        <begin position="249"/>
        <end position="272"/>
    </location>
</feature>
<dbReference type="InterPro" id="IPR004477">
    <property type="entry name" value="ComEC_N"/>
</dbReference>
<feature type="domain" description="Metallo-beta-lactamase" evidence="7">
    <location>
        <begin position="580"/>
        <end position="786"/>
    </location>
</feature>
<feature type="transmembrane region" description="Helical" evidence="6">
    <location>
        <begin position="323"/>
        <end position="341"/>
    </location>
</feature>
<dbReference type="EMBL" id="LDZY01000006">
    <property type="protein sequence ID" value="KLU66034.1"/>
    <property type="molecule type" value="Genomic_DNA"/>
</dbReference>
<evidence type="ECO:0000256" key="3">
    <source>
        <dbReference type="ARBA" id="ARBA00022692"/>
    </source>
</evidence>
<organism evidence="8 9">
    <name type="scientific">Desulfosporosinus acididurans</name>
    <dbReference type="NCBI Taxonomy" id="476652"/>
    <lineage>
        <taxon>Bacteria</taxon>
        <taxon>Bacillati</taxon>
        <taxon>Bacillota</taxon>
        <taxon>Clostridia</taxon>
        <taxon>Eubacteriales</taxon>
        <taxon>Desulfitobacteriaceae</taxon>
        <taxon>Desulfosporosinus</taxon>
    </lineage>
</organism>
<feature type="transmembrane region" description="Helical" evidence="6">
    <location>
        <begin position="468"/>
        <end position="488"/>
    </location>
</feature>
<evidence type="ECO:0000256" key="4">
    <source>
        <dbReference type="ARBA" id="ARBA00022989"/>
    </source>
</evidence>
<reference evidence="8 9" key="1">
    <citation type="submission" date="2015-06" db="EMBL/GenBank/DDBJ databases">
        <title>Draft genome of the moderately acidophilic sulfate reducer Candidatus Desulfosporosinus acididurans strain M1.</title>
        <authorList>
            <person name="Poehlein A."/>
            <person name="Petzsch P."/>
            <person name="Johnson B.D."/>
            <person name="Schloemann M."/>
            <person name="Daniel R."/>
            <person name="Muehling M."/>
        </authorList>
    </citation>
    <scope>NUCLEOTIDE SEQUENCE [LARGE SCALE GENOMIC DNA]</scope>
    <source>
        <strain evidence="8 9">M1</strain>
    </source>
</reference>
<dbReference type="RefSeq" id="WP_047809934.1">
    <property type="nucleotide sequence ID" value="NZ_LDZY01000006.1"/>
</dbReference>
<evidence type="ECO:0000256" key="1">
    <source>
        <dbReference type="ARBA" id="ARBA00004651"/>
    </source>
</evidence>
<protein>
    <submittedName>
        <fullName evidence="8">ComEC family competence protein</fullName>
    </submittedName>
</protein>
<dbReference type="Proteomes" id="UP000036356">
    <property type="component" value="Unassembled WGS sequence"/>
</dbReference>
<feature type="transmembrane region" description="Helical" evidence="6">
    <location>
        <begin position="279"/>
        <end position="294"/>
    </location>
</feature>
<dbReference type="InterPro" id="IPR025405">
    <property type="entry name" value="DUF4131"/>
</dbReference>
<keyword evidence="5 6" id="KW-0472">Membrane</keyword>
<feature type="transmembrane region" description="Helical" evidence="6">
    <location>
        <begin position="57"/>
        <end position="75"/>
    </location>
</feature>
<evidence type="ECO:0000313" key="8">
    <source>
        <dbReference type="EMBL" id="KLU66034.1"/>
    </source>
</evidence>
<keyword evidence="9" id="KW-1185">Reference proteome</keyword>
<evidence type="ECO:0000256" key="2">
    <source>
        <dbReference type="ARBA" id="ARBA00022475"/>
    </source>
</evidence>
<evidence type="ECO:0000313" key="9">
    <source>
        <dbReference type="Proteomes" id="UP000036356"/>
    </source>
</evidence>
<dbReference type="InterPro" id="IPR036866">
    <property type="entry name" value="RibonucZ/Hydroxyglut_hydro"/>
</dbReference>
<feature type="transmembrane region" description="Helical" evidence="6">
    <location>
        <begin position="377"/>
        <end position="396"/>
    </location>
</feature>
<evidence type="ECO:0000256" key="5">
    <source>
        <dbReference type="ARBA" id="ARBA00023136"/>
    </source>
</evidence>
<dbReference type="NCBIfam" id="TIGR00360">
    <property type="entry name" value="ComEC_N-term"/>
    <property type="match status" value="1"/>
</dbReference>
<dbReference type="STRING" id="476652.DEAC_c20730"/>